<dbReference type="EMBL" id="QKZS01000043">
    <property type="protein sequence ID" value="PZX46948.1"/>
    <property type="molecule type" value="Genomic_DNA"/>
</dbReference>
<comment type="caution">
    <text evidence="1">The sequence shown here is derived from an EMBL/GenBank/DDBJ whole genome shotgun (WGS) entry which is preliminary data.</text>
</comment>
<dbReference type="RefSeq" id="WP_146170756.1">
    <property type="nucleotide sequence ID" value="NZ_QKZS01000043.1"/>
</dbReference>
<organism evidence="1 2">
    <name type="scientific">Cereibacter changlensis</name>
    <dbReference type="NCBI Taxonomy" id="402884"/>
    <lineage>
        <taxon>Bacteria</taxon>
        <taxon>Pseudomonadati</taxon>
        <taxon>Pseudomonadota</taxon>
        <taxon>Alphaproteobacteria</taxon>
        <taxon>Rhodobacterales</taxon>
        <taxon>Paracoccaceae</taxon>
        <taxon>Cereibacter</taxon>
    </lineage>
</organism>
<sequence>MSVSPPKLMWEASLGKEMSVDGATLRFVALGKPDKTDDTVLGWYVLLSRPTGEAKILMKTFNYEPRLLKTFLGLRSLLRDHVPHWTSVTLPLVPQIRVPNDIWKILDKMDSATNQDEVST</sequence>
<proteinExistence type="predicted"/>
<evidence type="ECO:0000313" key="1">
    <source>
        <dbReference type="EMBL" id="PZX46948.1"/>
    </source>
</evidence>
<reference evidence="1 2" key="1">
    <citation type="submission" date="2018-06" db="EMBL/GenBank/DDBJ databases">
        <title>Genomic Encyclopedia of Archaeal and Bacterial Type Strains, Phase II (KMG-II): from individual species to whole genera.</title>
        <authorList>
            <person name="Goeker M."/>
        </authorList>
    </citation>
    <scope>NUCLEOTIDE SEQUENCE [LARGE SCALE GENOMIC DNA]</scope>
    <source>
        <strain evidence="1 2">DSM 18774</strain>
    </source>
</reference>
<protein>
    <submittedName>
        <fullName evidence="1">Uncharacterized protein</fullName>
    </submittedName>
</protein>
<evidence type="ECO:0000313" key="2">
    <source>
        <dbReference type="Proteomes" id="UP000249538"/>
    </source>
</evidence>
<name>A0A2W7QEJ2_9RHOB</name>
<accession>A0A2W7QEJ2</accession>
<gene>
    <name evidence="1" type="ORF">LX76_04579</name>
</gene>
<dbReference type="AlphaFoldDB" id="A0A2W7QEJ2"/>
<dbReference type="Proteomes" id="UP000249538">
    <property type="component" value="Unassembled WGS sequence"/>
</dbReference>